<organism evidence="2 3">
    <name type="scientific">Cotesia congregata</name>
    <name type="common">Parasitoid wasp</name>
    <name type="synonym">Apanteles congregatus</name>
    <dbReference type="NCBI Taxonomy" id="51543"/>
    <lineage>
        <taxon>Eukaryota</taxon>
        <taxon>Metazoa</taxon>
        <taxon>Ecdysozoa</taxon>
        <taxon>Arthropoda</taxon>
        <taxon>Hexapoda</taxon>
        <taxon>Insecta</taxon>
        <taxon>Pterygota</taxon>
        <taxon>Neoptera</taxon>
        <taxon>Endopterygota</taxon>
        <taxon>Hymenoptera</taxon>
        <taxon>Apocrita</taxon>
        <taxon>Ichneumonoidea</taxon>
        <taxon>Braconidae</taxon>
        <taxon>Microgastrinae</taxon>
        <taxon>Cotesia</taxon>
    </lineage>
</organism>
<name>A0A8J2MMN1_COTCN</name>
<comment type="caution">
    <text evidence="2">The sequence shown here is derived from an EMBL/GenBank/DDBJ whole genome shotgun (WGS) entry which is preliminary data.</text>
</comment>
<reference evidence="2" key="1">
    <citation type="submission" date="2021-04" db="EMBL/GenBank/DDBJ databases">
        <authorList>
            <person name="Chebbi M.A.C M."/>
        </authorList>
    </citation>
    <scope>NUCLEOTIDE SEQUENCE</scope>
</reference>
<feature type="region of interest" description="Disordered" evidence="1">
    <location>
        <begin position="142"/>
        <end position="206"/>
    </location>
</feature>
<gene>
    <name evidence="2" type="ORF">HICCMSTLAB_LOCUS6849</name>
</gene>
<evidence type="ECO:0000313" key="3">
    <source>
        <dbReference type="Proteomes" id="UP000786811"/>
    </source>
</evidence>
<accession>A0A8J2MMN1</accession>
<dbReference type="AlphaFoldDB" id="A0A8J2MMN1"/>
<feature type="compositionally biased region" description="Polar residues" evidence="1">
    <location>
        <begin position="182"/>
        <end position="206"/>
    </location>
</feature>
<evidence type="ECO:0000256" key="1">
    <source>
        <dbReference type="SAM" id="MobiDB-lite"/>
    </source>
</evidence>
<evidence type="ECO:0000313" key="2">
    <source>
        <dbReference type="EMBL" id="CAG5093459.1"/>
    </source>
</evidence>
<dbReference type="Proteomes" id="UP000786811">
    <property type="component" value="Unassembled WGS sequence"/>
</dbReference>
<sequence>MFSLLFFVPTGEIRLEAPKVNLGVPMTEAATKRDKHFVELQNAIGSAIAVQAAAISMMLESSPREDIDQESFCELLSHAGQLLTDTFYQLSVTRKSFITPLMDKVYKSSLDEAKADEWLYGKKFTEQVKEVKLLEKTSSGLKPAVKKANPPKSSGNGKYPPAKPKQVGTTQWKKPTFRFTRKTNYSQNQSTGRTSSRSSNPATSKK</sequence>
<dbReference type="OrthoDB" id="7698113at2759"/>
<proteinExistence type="predicted"/>
<dbReference type="PANTHER" id="PTHR34239">
    <property type="entry name" value="APPLE DOMAIN-CONTAINING PROTEIN"/>
    <property type="match status" value="1"/>
</dbReference>
<dbReference type="PANTHER" id="PTHR34239:SF2">
    <property type="entry name" value="TRANSPOSABLE ELEMENT P TRANSPOSASE_THAP9 CONSERVED DOMAIN-CONTAINING PROTEIN"/>
    <property type="match status" value="1"/>
</dbReference>
<protein>
    <submittedName>
        <fullName evidence="2">Uncharacterized protein</fullName>
    </submittedName>
</protein>
<keyword evidence="3" id="KW-1185">Reference proteome</keyword>
<dbReference type="EMBL" id="CAJNRD030001120">
    <property type="protein sequence ID" value="CAG5093459.1"/>
    <property type="molecule type" value="Genomic_DNA"/>
</dbReference>